<dbReference type="InterPro" id="IPR036291">
    <property type="entry name" value="NAD(P)-bd_dom_sf"/>
</dbReference>
<feature type="domain" description="NAD-dependent epimerase/dehydratase" evidence="1">
    <location>
        <begin position="3"/>
        <end position="211"/>
    </location>
</feature>
<keyword evidence="3" id="KW-1185">Reference proteome</keyword>
<protein>
    <submittedName>
        <fullName evidence="2">3-beta hydroxysteroid dehydrogenase</fullName>
    </submittedName>
</protein>
<proteinExistence type="predicted"/>
<dbReference type="InterPro" id="IPR001509">
    <property type="entry name" value="Epimerase_deHydtase"/>
</dbReference>
<evidence type="ECO:0000259" key="1">
    <source>
        <dbReference type="Pfam" id="PF01370"/>
    </source>
</evidence>
<comment type="caution">
    <text evidence="2">The sequence shown here is derived from an EMBL/GenBank/DDBJ whole genome shotgun (WGS) entry which is preliminary data.</text>
</comment>
<organism evidence="2 3">
    <name type="scientific">Teichococcus deserti</name>
    <dbReference type="NCBI Taxonomy" id="1817963"/>
    <lineage>
        <taxon>Bacteria</taxon>
        <taxon>Pseudomonadati</taxon>
        <taxon>Pseudomonadota</taxon>
        <taxon>Alphaproteobacteria</taxon>
        <taxon>Acetobacterales</taxon>
        <taxon>Roseomonadaceae</taxon>
        <taxon>Roseomonas</taxon>
    </lineage>
</organism>
<dbReference type="PANTHER" id="PTHR48079:SF6">
    <property type="entry name" value="NAD(P)-BINDING DOMAIN-CONTAINING PROTEIN-RELATED"/>
    <property type="match status" value="1"/>
</dbReference>
<accession>A0A1V2GW00</accession>
<dbReference type="RefSeq" id="WP_076959773.1">
    <property type="nucleotide sequence ID" value="NZ_MLCO01000282.1"/>
</dbReference>
<dbReference type="OrthoDB" id="9787292at2"/>
<dbReference type="GO" id="GO:0005737">
    <property type="term" value="C:cytoplasm"/>
    <property type="evidence" value="ECO:0007669"/>
    <property type="project" value="TreeGrafter"/>
</dbReference>
<dbReference type="SUPFAM" id="SSF51735">
    <property type="entry name" value="NAD(P)-binding Rossmann-fold domains"/>
    <property type="match status" value="1"/>
</dbReference>
<dbReference type="Proteomes" id="UP000188879">
    <property type="component" value="Unassembled WGS sequence"/>
</dbReference>
<evidence type="ECO:0000313" key="3">
    <source>
        <dbReference type="Proteomes" id="UP000188879"/>
    </source>
</evidence>
<dbReference type="Pfam" id="PF01370">
    <property type="entry name" value="Epimerase"/>
    <property type="match status" value="1"/>
</dbReference>
<gene>
    <name evidence="2" type="ORF">BKE38_23780</name>
</gene>
<dbReference type="EMBL" id="MLCO01000282">
    <property type="protein sequence ID" value="ONG47348.1"/>
    <property type="molecule type" value="Genomic_DNA"/>
</dbReference>
<evidence type="ECO:0000313" key="2">
    <source>
        <dbReference type="EMBL" id="ONG47348.1"/>
    </source>
</evidence>
<dbReference type="AlphaFoldDB" id="A0A1V2GW00"/>
<reference evidence="2 3" key="1">
    <citation type="submission" date="2016-10" db="EMBL/GenBank/DDBJ databases">
        <title>Draft Genome sequence of Roseomonas sp. strain M3.</title>
        <authorList>
            <person name="Subhash Y."/>
            <person name="Lee S."/>
        </authorList>
    </citation>
    <scope>NUCLEOTIDE SEQUENCE [LARGE SCALE GENOMIC DNA]</scope>
    <source>
        <strain evidence="2 3">M3</strain>
    </source>
</reference>
<sequence>MRIFLTGASGFIGSALLPELLAAGHDVLALARSDAAAAALQAAGATPHRGDLADAGTLTAGAAAAEAVIHAGFIHDFSRFAESCETDRRAIAALGAGLAEGAPMLVTSGTALLAGAGMALESQGVPASSHNPRRASEEAAEALAAAGKRVAVVRLPPSVHGAGDHGFVPLLIRLAREKGLSAFAADGANLWPAVHRSDAARLFRLALDHTTPGARFHAVAERGIPFRLLAGAIAAGLGLPSAGLPAAEAAAHFGWFAHFAGLDNPADSAWTRERLGWQPDGPGLLQDLARAGYFDS</sequence>
<dbReference type="InterPro" id="IPR051783">
    <property type="entry name" value="NAD(P)-dependent_oxidoreduct"/>
</dbReference>
<name>A0A1V2GW00_9PROT</name>
<dbReference type="PANTHER" id="PTHR48079">
    <property type="entry name" value="PROTEIN YEEZ"/>
    <property type="match status" value="1"/>
</dbReference>
<dbReference type="Gene3D" id="3.40.50.720">
    <property type="entry name" value="NAD(P)-binding Rossmann-like Domain"/>
    <property type="match status" value="1"/>
</dbReference>
<dbReference type="GO" id="GO:0004029">
    <property type="term" value="F:aldehyde dehydrogenase (NAD+) activity"/>
    <property type="evidence" value="ECO:0007669"/>
    <property type="project" value="TreeGrafter"/>
</dbReference>